<dbReference type="InterPro" id="IPR000182">
    <property type="entry name" value="GNAT_dom"/>
</dbReference>
<keyword evidence="2" id="KW-0012">Acyltransferase</keyword>
<dbReference type="InterPro" id="IPR016181">
    <property type="entry name" value="Acyl_CoA_acyltransferase"/>
</dbReference>
<keyword evidence="1" id="KW-0808">Transferase</keyword>
<dbReference type="EMBL" id="CP120863">
    <property type="protein sequence ID" value="WFE89321.1"/>
    <property type="molecule type" value="Genomic_DNA"/>
</dbReference>
<keyword evidence="5" id="KW-1185">Reference proteome</keyword>
<evidence type="ECO:0000259" key="3">
    <source>
        <dbReference type="PROSITE" id="PS51186"/>
    </source>
</evidence>
<dbReference type="Gene3D" id="3.40.630.30">
    <property type="match status" value="1"/>
</dbReference>
<proteinExistence type="predicted"/>
<organism evidence="4 5">
    <name type="scientific">Roseibium porphyridii</name>
    <dbReference type="NCBI Taxonomy" id="2866279"/>
    <lineage>
        <taxon>Bacteria</taxon>
        <taxon>Pseudomonadati</taxon>
        <taxon>Pseudomonadota</taxon>
        <taxon>Alphaproteobacteria</taxon>
        <taxon>Hyphomicrobiales</taxon>
        <taxon>Stappiaceae</taxon>
        <taxon>Roseibium</taxon>
    </lineage>
</organism>
<dbReference type="Pfam" id="PF13420">
    <property type="entry name" value="Acetyltransf_4"/>
    <property type="match status" value="1"/>
</dbReference>
<dbReference type="PANTHER" id="PTHR43072">
    <property type="entry name" value="N-ACETYLTRANSFERASE"/>
    <property type="match status" value="1"/>
</dbReference>
<dbReference type="SUPFAM" id="SSF55729">
    <property type="entry name" value="Acyl-CoA N-acyltransferases (Nat)"/>
    <property type="match status" value="1"/>
</dbReference>
<sequence>MTVSVLDYVLLAGQCGKSHEEDKRSMMKIRNADPKDIPEILALYNHAVRETTAAWTTREETLEERLNWFENRQLAGLPVLVAETEEGSVAGFASYGSFRAKEGYRLTAEHTVYVDPRVQRRGVGRKLLTQLISTATANGYHVLVGVVDGDNAASIALHSAVGFEVTGRLPQLGTKFGRWLDLVFLTKVLDEKAAAPVG</sequence>
<reference evidence="4 5" key="1">
    <citation type="submission" date="2023-03" db="EMBL/GenBank/DDBJ databases">
        <title>Roseibium porphyridii sp. nov. and Roseibium rhodosorbium sp. nov. isolated from marine algae, Porphyridium cruentum and Rhodosorus marinus, respectively.</title>
        <authorList>
            <person name="Lee M.W."/>
            <person name="Choi B.J."/>
            <person name="Lee J.K."/>
            <person name="Choi D.G."/>
            <person name="Baek J.H."/>
            <person name="Bayburt H."/>
            <person name="Kim J.M."/>
            <person name="Han D.M."/>
            <person name="Kim K.H."/>
            <person name="Jeon C.O."/>
        </authorList>
    </citation>
    <scope>NUCLEOTIDE SEQUENCE [LARGE SCALE GENOMIC DNA]</scope>
    <source>
        <strain evidence="4 5">KMA01</strain>
    </source>
</reference>
<dbReference type="PANTHER" id="PTHR43072:SF23">
    <property type="entry name" value="UPF0039 PROTEIN C11D3.02C"/>
    <property type="match status" value="1"/>
</dbReference>
<evidence type="ECO:0000256" key="1">
    <source>
        <dbReference type="ARBA" id="ARBA00022679"/>
    </source>
</evidence>
<accession>A0ABY8F1G6</accession>
<name>A0ABY8F1G6_9HYPH</name>
<protein>
    <submittedName>
        <fullName evidence="4">GNAT family N-acetyltransferase</fullName>
    </submittedName>
</protein>
<dbReference type="RefSeq" id="WP_265680476.1">
    <property type="nucleotide sequence ID" value="NZ_CP120863.1"/>
</dbReference>
<feature type="domain" description="N-acetyltransferase" evidence="3">
    <location>
        <begin position="27"/>
        <end position="190"/>
    </location>
</feature>
<evidence type="ECO:0000256" key="2">
    <source>
        <dbReference type="ARBA" id="ARBA00023315"/>
    </source>
</evidence>
<evidence type="ECO:0000313" key="5">
    <source>
        <dbReference type="Proteomes" id="UP001209803"/>
    </source>
</evidence>
<dbReference type="CDD" id="cd04301">
    <property type="entry name" value="NAT_SF"/>
    <property type="match status" value="1"/>
</dbReference>
<dbReference type="PROSITE" id="PS51186">
    <property type="entry name" value="GNAT"/>
    <property type="match status" value="1"/>
</dbReference>
<gene>
    <name evidence="4" type="ORF">K1718_24720</name>
</gene>
<dbReference type="Proteomes" id="UP001209803">
    <property type="component" value="Chromosome"/>
</dbReference>
<evidence type="ECO:0000313" key="4">
    <source>
        <dbReference type="EMBL" id="WFE89321.1"/>
    </source>
</evidence>